<dbReference type="Proteomes" id="UP000652681">
    <property type="component" value="Unassembled WGS sequence"/>
</dbReference>
<dbReference type="RefSeq" id="WP_163490086.1">
    <property type="nucleotide sequence ID" value="NZ_JACVEL010000003.1"/>
</dbReference>
<evidence type="ECO:0008006" key="3">
    <source>
        <dbReference type="Google" id="ProtNLM"/>
    </source>
</evidence>
<proteinExistence type="predicted"/>
<comment type="caution">
    <text evidence="1">The sequence shown here is derived from an EMBL/GenBank/DDBJ whole genome shotgun (WGS) entry which is preliminary data.</text>
</comment>
<organism evidence="1 2">
    <name type="scientific">Taishania pollutisoli</name>
    <dbReference type="NCBI Taxonomy" id="2766479"/>
    <lineage>
        <taxon>Bacteria</taxon>
        <taxon>Pseudomonadati</taxon>
        <taxon>Bacteroidota</taxon>
        <taxon>Flavobacteriia</taxon>
        <taxon>Flavobacteriales</taxon>
        <taxon>Crocinitomicaceae</taxon>
        <taxon>Taishania</taxon>
    </lineage>
</organism>
<keyword evidence="2" id="KW-1185">Reference proteome</keyword>
<name>A0A8J6PIE0_9FLAO</name>
<dbReference type="EMBL" id="JACVEL010000003">
    <property type="protein sequence ID" value="MBC9812164.1"/>
    <property type="molecule type" value="Genomic_DNA"/>
</dbReference>
<accession>A0A8J6PIE0</accession>
<reference evidence="1" key="1">
    <citation type="submission" date="2020-09" db="EMBL/GenBank/DDBJ databases">
        <title>Taishania pollutisoli gen. nov., sp. nov., Isolated from Tetrabromobisphenol A-Contaminated Soil.</title>
        <authorList>
            <person name="Chen Q."/>
        </authorList>
    </citation>
    <scope>NUCLEOTIDE SEQUENCE</scope>
    <source>
        <strain evidence="1">CZZ-1</strain>
    </source>
</reference>
<gene>
    <name evidence="1" type="ORF">H9Y05_06690</name>
</gene>
<dbReference type="AlphaFoldDB" id="A0A8J6PIE0"/>
<protein>
    <recommendedName>
        <fullName evidence="3">Transcription regulator BetR N-terminal domain-containing protein</fullName>
    </recommendedName>
</protein>
<sequence length="342" mass="40758">MSKKRELQHKLFQKIQQELERKGQTIGSVMPEVLGISKDAVYRRYRMETDVTLDDLHKIKEQLGISIDALLGKEEPAALFYYNPIMEEGFSLEAYFDRIRQNLELLHKQGTPRMILTVNNTPFFPIFNFPNLLKAKLFFWIKKQMRLDALKNVNYEDFYFSMRLMQTSYEILKLYHKVPSKELYDPDMLKGFVREIYYYYTSNEIDNSVAVELYNDMIHLVKHLKEQARNGIKYEYGKKPVPSEENQLEVYYNEILNATAMFYYTTEKGEGLFLTQNFLNPIHTTNQYYVKDTYKLLGQMISASSKISLTNSKTRDRYFTEIMQMIERYRKKVVFESENQTH</sequence>
<evidence type="ECO:0000313" key="2">
    <source>
        <dbReference type="Proteomes" id="UP000652681"/>
    </source>
</evidence>
<evidence type="ECO:0000313" key="1">
    <source>
        <dbReference type="EMBL" id="MBC9812164.1"/>
    </source>
</evidence>